<evidence type="ECO:0000256" key="1">
    <source>
        <dbReference type="SAM" id="MobiDB-lite"/>
    </source>
</evidence>
<feature type="region of interest" description="Disordered" evidence="1">
    <location>
        <begin position="275"/>
        <end position="299"/>
    </location>
</feature>
<protein>
    <submittedName>
        <fullName evidence="2">Uncharacterized protein</fullName>
    </submittedName>
</protein>
<feature type="compositionally biased region" description="Polar residues" evidence="1">
    <location>
        <begin position="1"/>
        <end position="21"/>
    </location>
</feature>
<reference evidence="2" key="1">
    <citation type="submission" date="2020-06" db="EMBL/GenBank/DDBJ databases">
        <title>Draft genome of Bugula neritina, a colonial animal packing powerful symbionts and potential medicines.</title>
        <authorList>
            <person name="Rayko M."/>
        </authorList>
    </citation>
    <scope>NUCLEOTIDE SEQUENCE [LARGE SCALE GENOMIC DNA]</scope>
    <source>
        <strain evidence="2">Kwan_BN1</strain>
    </source>
</reference>
<evidence type="ECO:0000313" key="3">
    <source>
        <dbReference type="Proteomes" id="UP000593567"/>
    </source>
</evidence>
<dbReference type="EMBL" id="VXIV02001606">
    <property type="protein sequence ID" value="KAF6031412.1"/>
    <property type="molecule type" value="Genomic_DNA"/>
</dbReference>
<gene>
    <name evidence="2" type="ORF">EB796_010278</name>
</gene>
<feature type="compositionally biased region" description="Polar residues" evidence="1">
    <location>
        <begin position="275"/>
        <end position="290"/>
    </location>
</feature>
<keyword evidence="3" id="KW-1185">Reference proteome</keyword>
<organism evidence="2 3">
    <name type="scientific">Bugula neritina</name>
    <name type="common">Brown bryozoan</name>
    <name type="synonym">Sertularia neritina</name>
    <dbReference type="NCBI Taxonomy" id="10212"/>
    <lineage>
        <taxon>Eukaryota</taxon>
        <taxon>Metazoa</taxon>
        <taxon>Spiralia</taxon>
        <taxon>Lophotrochozoa</taxon>
        <taxon>Bryozoa</taxon>
        <taxon>Gymnolaemata</taxon>
        <taxon>Cheilostomatida</taxon>
        <taxon>Flustrina</taxon>
        <taxon>Buguloidea</taxon>
        <taxon>Bugulidae</taxon>
        <taxon>Bugula</taxon>
    </lineage>
</organism>
<evidence type="ECO:0000313" key="2">
    <source>
        <dbReference type="EMBL" id="KAF6031412.1"/>
    </source>
</evidence>
<dbReference type="AlphaFoldDB" id="A0A7J7JYG4"/>
<feature type="region of interest" description="Disordered" evidence="1">
    <location>
        <begin position="1"/>
        <end position="39"/>
    </location>
</feature>
<proteinExistence type="predicted"/>
<comment type="caution">
    <text evidence="2">The sequence shown here is derived from an EMBL/GenBank/DDBJ whole genome shotgun (WGS) entry which is preliminary data.</text>
</comment>
<accession>A0A7J7JYG4</accession>
<name>A0A7J7JYG4_BUGNE</name>
<dbReference type="Proteomes" id="UP000593567">
    <property type="component" value="Unassembled WGS sequence"/>
</dbReference>
<sequence length="338" mass="37510">METKGMTSQQLKDISYTSVTVSDGHPKDHSSLHNPSLESRTLERSNYKYRTKDATGTRTNLRRTSSTSYENILYDETGSATIVHHDFENNETHHQSKHSTDYSIILPPARFDNSLGNLHNGIEYNQRPKSLQDAAVTGNVDQQNSSHCNCSQNSTAQLGDGSCTCIDQSTVKSNVNNSALKENRDENSSKQTAKYLNNAKISNVSIKKYVSPQDQWVNSLNVFKHTDHSSVPKHVNTRANSSLRSPVFTQYAERTPPYKLQSNRVTNKHTSTYTPQTRMSHATTGGQTARPTAKLGQPAVNGTHSCSSFYAQYCDRRAMRNSSTANSSNIAALKVSNI</sequence>